<dbReference type="RefSeq" id="XP_053017246.1">
    <property type="nucleotide sequence ID" value="XM_053166307.1"/>
</dbReference>
<evidence type="ECO:0008006" key="3">
    <source>
        <dbReference type="Google" id="ProtNLM"/>
    </source>
</evidence>
<gene>
    <name evidence="1" type="ORF">PtA15_2A2</name>
</gene>
<name>A0ABY7C932_9BASI</name>
<protein>
    <recommendedName>
        <fullName evidence="3">Ribosome biogenesis protein NOP53</fullName>
    </recommendedName>
</protein>
<accession>A0ABY7C932</accession>
<evidence type="ECO:0000313" key="2">
    <source>
        <dbReference type="Proteomes" id="UP001164743"/>
    </source>
</evidence>
<reference evidence="1" key="1">
    <citation type="submission" date="2022-10" db="EMBL/GenBank/DDBJ databases">
        <title>Puccinia triticina Genome sequencing and assembly.</title>
        <authorList>
            <person name="Li C."/>
        </authorList>
    </citation>
    <scope>NUCLEOTIDE SEQUENCE</scope>
    <source>
        <strain evidence="1">Pt15</strain>
    </source>
</reference>
<dbReference type="Proteomes" id="UP001164743">
    <property type="component" value="Chromosome 2A"/>
</dbReference>
<dbReference type="EMBL" id="CP110422">
    <property type="protein sequence ID" value="WAQ81691.1"/>
    <property type="molecule type" value="Genomic_DNA"/>
</dbReference>
<organism evidence="1 2">
    <name type="scientific">Puccinia triticina</name>
    <dbReference type="NCBI Taxonomy" id="208348"/>
    <lineage>
        <taxon>Eukaryota</taxon>
        <taxon>Fungi</taxon>
        <taxon>Dikarya</taxon>
        <taxon>Basidiomycota</taxon>
        <taxon>Pucciniomycotina</taxon>
        <taxon>Pucciniomycetes</taxon>
        <taxon>Pucciniales</taxon>
        <taxon>Pucciniaceae</taxon>
        <taxon>Puccinia</taxon>
    </lineage>
</organism>
<sequence length="124" mass="14503">MLDSHMNLLSATTYKKSTSRIAPARPHYVARVKRERANLPITTFVDPNKESFRVCEDKAAQQLERKLAKSRARKRGTKAYESPIMELMTCKKFRVARRQCTVQFNPLTPGFYSNWMLPSYRLKF</sequence>
<evidence type="ECO:0000313" key="1">
    <source>
        <dbReference type="EMBL" id="WAQ81691.1"/>
    </source>
</evidence>
<keyword evidence="2" id="KW-1185">Reference proteome</keyword>
<dbReference type="GeneID" id="77807090"/>
<proteinExistence type="predicted"/>